<gene>
    <name evidence="1" type="ORF">FB472_1787</name>
</gene>
<dbReference type="EMBL" id="VFRA01000001">
    <property type="protein sequence ID" value="TQO20172.1"/>
    <property type="molecule type" value="Genomic_DNA"/>
</dbReference>
<accession>A0A8H2K7A0</accession>
<proteinExistence type="predicted"/>
<organism evidence="1 2">
    <name type="scientific">Rhodoglobus vestalii</name>
    <dbReference type="NCBI Taxonomy" id="193384"/>
    <lineage>
        <taxon>Bacteria</taxon>
        <taxon>Bacillati</taxon>
        <taxon>Actinomycetota</taxon>
        <taxon>Actinomycetes</taxon>
        <taxon>Micrococcales</taxon>
        <taxon>Microbacteriaceae</taxon>
        <taxon>Rhodoglobus</taxon>
    </lineage>
</organism>
<evidence type="ECO:0000313" key="1">
    <source>
        <dbReference type="EMBL" id="TQO20172.1"/>
    </source>
</evidence>
<evidence type="ECO:0000313" key="2">
    <source>
        <dbReference type="Proteomes" id="UP000316560"/>
    </source>
</evidence>
<name>A0A8H2K7A0_9MICO</name>
<reference evidence="1 2" key="1">
    <citation type="submission" date="2019-06" db="EMBL/GenBank/DDBJ databases">
        <title>Sequencing the genomes of 1000 actinobacteria strains.</title>
        <authorList>
            <person name="Klenk H.-P."/>
        </authorList>
    </citation>
    <scope>NUCLEOTIDE SEQUENCE [LARGE SCALE GENOMIC DNA]</scope>
    <source>
        <strain evidence="1 2">DSM 21947</strain>
    </source>
</reference>
<dbReference type="AlphaFoldDB" id="A0A8H2K7A0"/>
<dbReference type="Proteomes" id="UP000316560">
    <property type="component" value="Unassembled WGS sequence"/>
</dbReference>
<sequence length="133" mass="14537">MIRLGFPCGLRTQKYYEAIHCAFMFTLADAAASVHYLHACAHTKGIMRRFPSPRQFAFERGIGAAPCVKPDAFLADHGQKTIVHPDVSRVQSIDLDDASAAVKAVKGLGLFGTEFVLIRGANAPDELPHHEHP</sequence>
<keyword evidence="2" id="KW-1185">Reference proteome</keyword>
<comment type="caution">
    <text evidence="1">The sequence shown here is derived from an EMBL/GenBank/DDBJ whole genome shotgun (WGS) entry which is preliminary data.</text>
</comment>
<protein>
    <submittedName>
        <fullName evidence="1">Uncharacterized protein</fullName>
    </submittedName>
</protein>